<sequence length="115" mass="13346">MCLGEGPLSEVPDEIKSMTKVETISIKNAPQDTESYTPEWLKNNKDIEGNEIDWVDSETLKEMKQFREEKLTNLVESLDILNDTDKIEAFIAILTEEQRDKLYSHELLKEFDLLP</sequence>
<dbReference type="EMBL" id="BARU01005684">
    <property type="protein sequence ID" value="GAH39918.1"/>
    <property type="molecule type" value="Genomic_DNA"/>
</dbReference>
<accession>X1H3Q3</accession>
<dbReference type="AlphaFoldDB" id="X1H3Q3"/>
<reference evidence="1" key="1">
    <citation type="journal article" date="2014" name="Front. Microbiol.">
        <title>High frequency of phylogenetically diverse reductive dehalogenase-homologous genes in deep subseafloor sedimentary metagenomes.</title>
        <authorList>
            <person name="Kawai M."/>
            <person name="Futagami T."/>
            <person name="Toyoda A."/>
            <person name="Takaki Y."/>
            <person name="Nishi S."/>
            <person name="Hori S."/>
            <person name="Arai W."/>
            <person name="Tsubouchi T."/>
            <person name="Morono Y."/>
            <person name="Uchiyama I."/>
            <person name="Ito T."/>
            <person name="Fujiyama A."/>
            <person name="Inagaki F."/>
            <person name="Takami H."/>
        </authorList>
    </citation>
    <scope>NUCLEOTIDE SEQUENCE</scope>
    <source>
        <strain evidence="1">Expedition CK06-06</strain>
    </source>
</reference>
<comment type="caution">
    <text evidence="1">The sequence shown here is derived from an EMBL/GenBank/DDBJ whole genome shotgun (WGS) entry which is preliminary data.</text>
</comment>
<organism evidence="1">
    <name type="scientific">marine sediment metagenome</name>
    <dbReference type="NCBI Taxonomy" id="412755"/>
    <lineage>
        <taxon>unclassified sequences</taxon>
        <taxon>metagenomes</taxon>
        <taxon>ecological metagenomes</taxon>
    </lineage>
</organism>
<evidence type="ECO:0000313" key="1">
    <source>
        <dbReference type="EMBL" id="GAH39918.1"/>
    </source>
</evidence>
<name>X1H3Q3_9ZZZZ</name>
<protein>
    <submittedName>
        <fullName evidence="1">Uncharacterized protein</fullName>
    </submittedName>
</protein>
<proteinExistence type="predicted"/>
<gene>
    <name evidence="1" type="ORF">S03H2_11116</name>
</gene>